<accession>A0A508AN13</accession>
<protein>
    <submittedName>
        <fullName evidence="1">Uncharacterized protein</fullName>
    </submittedName>
</protein>
<sequence length="240" mass="26160">MNRSRNRLLCLALAAAWLPTAASADETPAIHNVVTVTEQRCQGPAILQWAVHPRRRQAQESGSLALGDTGYRVDLSALAPFREWTLMERLHDGSRGVDDSYALFSRDGSGPIEAAYVITRLPEDLRDNELALRQVVAIQQGNTGDGKASFIEADTPFGRGLEMVVGGRVGSTCYPTARFLYATAEAPSIGISRFVVRNDDLIEYSLVMSWPDGVGQGAIIEQAQRRMDGFQRGLAAADPR</sequence>
<reference evidence="1 2" key="1">
    <citation type="submission" date="2019-10" db="EMBL/GenBank/DDBJ databases">
        <title>Lysobacter alkalisoli sp. nov., isolated from saline-alkaline soil.</title>
        <authorList>
            <person name="Sun J.-Q."/>
        </authorList>
    </citation>
    <scope>NUCLEOTIDE SEQUENCE [LARGE SCALE GENOMIC DNA]</scope>
    <source>
        <strain evidence="1 2">KCTC 42381</strain>
    </source>
</reference>
<organism evidence="1 2">
    <name type="scientific">Marilutibacter maris</name>
    <dbReference type="NCBI Taxonomy" id="1605891"/>
    <lineage>
        <taxon>Bacteria</taxon>
        <taxon>Pseudomonadati</taxon>
        <taxon>Pseudomonadota</taxon>
        <taxon>Gammaproteobacteria</taxon>
        <taxon>Lysobacterales</taxon>
        <taxon>Lysobacteraceae</taxon>
        <taxon>Marilutibacter</taxon>
    </lineage>
</organism>
<dbReference type="EMBL" id="VICD02000200">
    <property type="protein sequence ID" value="KAB8181818.1"/>
    <property type="molecule type" value="Genomic_DNA"/>
</dbReference>
<dbReference type="RefSeq" id="WP_141482478.1">
    <property type="nucleotide sequence ID" value="NZ_VICD02000200.1"/>
</dbReference>
<dbReference type="AlphaFoldDB" id="A0A508AN13"/>
<name>A0A508AN13_9GAMM</name>
<dbReference type="Proteomes" id="UP000320431">
    <property type="component" value="Unassembled WGS sequence"/>
</dbReference>
<gene>
    <name evidence="1" type="ORF">FKV24_011455</name>
</gene>
<evidence type="ECO:0000313" key="1">
    <source>
        <dbReference type="EMBL" id="KAB8181818.1"/>
    </source>
</evidence>
<comment type="caution">
    <text evidence="1">The sequence shown here is derived from an EMBL/GenBank/DDBJ whole genome shotgun (WGS) entry which is preliminary data.</text>
</comment>
<proteinExistence type="predicted"/>
<evidence type="ECO:0000313" key="2">
    <source>
        <dbReference type="Proteomes" id="UP000320431"/>
    </source>
</evidence>